<dbReference type="AlphaFoldDB" id="A0A1W1Y5R5"/>
<dbReference type="OrthoDB" id="2166222at2"/>
<dbReference type="STRING" id="371602.SAMN04487984_0383"/>
<dbReference type="InterPro" id="IPR014965">
    <property type="entry name" value="Amino_acid_metab_prot_put"/>
</dbReference>
<dbReference type="Pfam" id="PF08866">
    <property type="entry name" value="DUF1831"/>
    <property type="match status" value="1"/>
</dbReference>
<reference evidence="2" key="1">
    <citation type="submission" date="2017-04" db="EMBL/GenBank/DDBJ databases">
        <authorList>
            <person name="Varghese N."/>
            <person name="Submissions S."/>
        </authorList>
    </citation>
    <scope>NUCLEOTIDE SEQUENCE [LARGE SCALE GENOMIC DNA]</scope>
    <source>
        <strain evidence="2">DSM 21500</strain>
    </source>
</reference>
<dbReference type="Proteomes" id="UP000243884">
    <property type="component" value="Unassembled WGS sequence"/>
</dbReference>
<protein>
    <submittedName>
        <fullName evidence="1">Amino acid metabolism</fullName>
    </submittedName>
</protein>
<dbReference type="InterPro" id="IPR035942">
    <property type="entry name" value="Lp2179-like_sf"/>
</dbReference>
<evidence type="ECO:0000313" key="1">
    <source>
        <dbReference type="EMBL" id="SMC31550.1"/>
    </source>
</evidence>
<accession>A0A1W1Y5R5</accession>
<dbReference type="EMBL" id="FWXK01000002">
    <property type="protein sequence ID" value="SMC31550.1"/>
    <property type="molecule type" value="Genomic_DNA"/>
</dbReference>
<name>A0A1W1Y5R5_9LACT</name>
<dbReference type="SUPFAM" id="SSF160800">
    <property type="entry name" value="Lp2179-like"/>
    <property type="match status" value="1"/>
</dbReference>
<organism evidence="1 2">
    <name type="scientific">Aerococcus suis</name>
    <dbReference type="NCBI Taxonomy" id="371602"/>
    <lineage>
        <taxon>Bacteria</taxon>
        <taxon>Bacillati</taxon>
        <taxon>Bacillota</taxon>
        <taxon>Bacilli</taxon>
        <taxon>Lactobacillales</taxon>
        <taxon>Aerococcaceae</taxon>
        <taxon>Aerococcus</taxon>
    </lineage>
</organism>
<sequence length="113" mass="12880">MALKEKATFPGSNNEFSLHPDCKKYTLRDYGFQQTPKGQFEYNRPVKPSFKDSRSIMLKIQVAKDLSGLSMNTTNANGLQSVNVYKGDRLADFIQPLEAILTDMEEQHVLKKH</sequence>
<evidence type="ECO:0000313" key="2">
    <source>
        <dbReference type="Proteomes" id="UP000243884"/>
    </source>
</evidence>
<gene>
    <name evidence="1" type="ORF">SAMN04487984_0383</name>
</gene>
<proteinExistence type="predicted"/>
<keyword evidence="2" id="KW-1185">Reference proteome</keyword>
<dbReference type="RefSeq" id="WP_084097977.1">
    <property type="nucleotide sequence ID" value="NZ_FWXK01000002.1"/>
</dbReference>
<dbReference type="Gene3D" id="3.30.1820.10">
    <property type="entry name" value="Lp2179-like"/>
    <property type="match status" value="1"/>
</dbReference>